<dbReference type="Proteomes" id="UP000245946">
    <property type="component" value="Unassembled WGS sequence"/>
</dbReference>
<comment type="catalytic activity">
    <reaction evidence="5">
        <text>a long-chain fatty acid + ATP + CoA = a long-chain fatty acyl-CoA + AMP + diphosphate</text>
        <dbReference type="Rhea" id="RHEA:15421"/>
        <dbReference type="ChEBI" id="CHEBI:30616"/>
        <dbReference type="ChEBI" id="CHEBI:33019"/>
        <dbReference type="ChEBI" id="CHEBI:57287"/>
        <dbReference type="ChEBI" id="CHEBI:57560"/>
        <dbReference type="ChEBI" id="CHEBI:83139"/>
        <dbReference type="ChEBI" id="CHEBI:456215"/>
        <dbReference type="EC" id="6.2.1.3"/>
    </reaction>
</comment>
<dbReference type="OrthoDB" id="1700726at2759"/>
<keyword evidence="3" id="KW-0547">Nucleotide-binding</keyword>
<evidence type="ECO:0000256" key="2">
    <source>
        <dbReference type="ARBA" id="ARBA00022598"/>
    </source>
</evidence>
<evidence type="ECO:0000256" key="4">
    <source>
        <dbReference type="ARBA" id="ARBA00022840"/>
    </source>
</evidence>
<keyword evidence="2" id="KW-0436">Ligase</keyword>
<dbReference type="GO" id="GO:0005524">
    <property type="term" value="F:ATP binding"/>
    <property type="evidence" value="ECO:0007669"/>
    <property type="project" value="UniProtKB-KW"/>
</dbReference>
<keyword evidence="4" id="KW-0067">ATP-binding</keyword>
<gene>
    <name evidence="7" type="ORF">FA09DRAFT_331003</name>
</gene>
<dbReference type="InterPro" id="IPR020845">
    <property type="entry name" value="AMP-binding_CS"/>
</dbReference>
<dbReference type="GO" id="GO:0005811">
    <property type="term" value="C:lipid droplet"/>
    <property type="evidence" value="ECO:0007669"/>
    <property type="project" value="TreeGrafter"/>
</dbReference>
<evidence type="ECO:0000256" key="3">
    <source>
        <dbReference type="ARBA" id="ARBA00022741"/>
    </source>
</evidence>
<dbReference type="InterPro" id="IPR042099">
    <property type="entry name" value="ANL_N_sf"/>
</dbReference>
<sequence>MPGKPTVASVEIGDAPPKGETRVRRAFCSPDRLVHRPTGDDGNINTMADVLQYAVRKYTNKPCMGYRDVIKTHTEKKEITKKVDGEEVKETKTWQLQELSEYKYLTFKQFNELVVEISSGLRNLGMTSEKRFNIYGSTSLDWQSMAHSCFAQNIPFCTAYDTLGPEGLQHSLAEPEVVGIFTNPQLLKTLCDVLDDTPTVRYVIYNGKPEEAQLETLRKKLEGREGAKVISLDELKADGRANKAEANPPKADDVACIMYTSGSTGKPKGVILKHSNLVAATGAVELLLGQHLRPTDTFLAYLPLAHILEFIVECSLMYVGVTMGYGGVKTLTPAGVKNCEGDLMAFKPSVMVGVPAVWETIRKGILTKVNAGPAVARLAFKGALSWKRNSIPLLSSASEVIFNKVRAQTGGRLRIALSGGAAISRETQEFLDMALVTLLQGYGMTESCGMCTIGTPDFCAYSTVGAPSPAIEIKLVDVPDAGYFATNDPPQGEVLIRGPAVTEGYFKREETTREAINADGWLMTGDVGQWNKDGTLSVIDRKKNLVKLSGGEYIAIEKLESTYKSCDLVQNMCVHADANASKPMAIVFPREDALKALGGGRSLEELCNDDKVANQVLKQLNEVGRKGGLKGQEALTLCILVPEELPMTAAQKLERGKVTKKYADVIKEKYV</sequence>
<name>A0A316Z792_9BASI</name>
<dbReference type="Gene3D" id="3.40.50.12780">
    <property type="entry name" value="N-terminal domain of ligase-like"/>
    <property type="match status" value="1"/>
</dbReference>
<dbReference type="SUPFAM" id="SSF56801">
    <property type="entry name" value="Acetyl-CoA synthetase-like"/>
    <property type="match status" value="1"/>
</dbReference>
<evidence type="ECO:0000313" key="7">
    <source>
        <dbReference type="EMBL" id="PWN96944.1"/>
    </source>
</evidence>
<evidence type="ECO:0000313" key="8">
    <source>
        <dbReference type="Proteomes" id="UP000245946"/>
    </source>
</evidence>
<proteinExistence type="inferred from homology"/>
<dbReference type="GO" id="GO:0035336">
    <property type="term" value="P:long-chain fatty-acyl-CoA metabolic process"/>
    <property type="evidence" value="ECO:0007669"/>
    <property type="project" value="TreeGrafter"/>
</dbReference>
<dbReference type="InterPro" id="IPR000873">
    <property type="entry name" value="AMP-dep_synth/lig_dom"/>
</dbReference>
<dbReference type="RefSeq" id="XP_025597223.1">
    <property type="nucleotide sequence ID" value="XM_025742832.1"/>
</dbReference>
<dbReference type="AlphaFoldDB" id="A0A316Z792"/>
<dbReference type="GeneID" id="37270376"/>
<dbReference type="PROSITE" id="PS00455">
    <property type="entry name" value="AMP_BINDING"/>
    <property type="match status" value="1"/>
</dbReference>
<protein>
    <submittedName>
        <fullName evidence="7">Acetyl-CoA synthetase-like protein</fullName>
    </submittedName>
</protein>
<evidence type="ECO:0000256" key="1">
    <source>
        <dbReference type="ARBA" id="ARBA00006432"/>
    </source>
</evidence>
<accession>A0A316Z792</accession>
<dbReference type="GO" id="GO:0005886">
    <property type="term" value="C:plasma membrane"/>
    <property type="evidence" value="ECO:0007669"/>
    <property type="project" value="TreeGrafter"/>
</dbReference>
<dbReference type="Pfam" id="PF00501">
    <property type="entry name" value="AMP-binding"/>
    <property type="match status" value="1"/>
</dbReference>
<dbReference type="GO" id="GO:0005783">
    <property type="term" value="C:endoplasmic reticulum"/>
    <property type="evidence" value="ECO:0007669"/>
    <property type="project" value="TreeGrafter"/>
</dbReference>
<dbReference type="EMBL" id="KZ819297">
    <property type="protein sequence ID" value="PWN96944.1"/>
    <property type="molecule type" value="Genomic_DNA"/>
</dbReference>
<evidence type="ECO:0000259" key="6">
    <source>
        <dbReference type="Pfam" id="PF00501"/>
    </source>
</evidence>
<reference evidence="7 8" key="1">
    <citation type="journal article" date="2018" name="Mol. Biol. Evol.">
        <title>Broad Genomic Sampling Reveals a Smut Pathogenic Ancestry of the Fungal Clade Ustilaginomycotina.</title>
        <authorList>
            <person name="Kijpornyongpan T."/>
            <person name="Mondo S.J."/>
            <person name="Barry K."/>
            <person name="Sandor L."/>
            <person name="Lee J."/>
            <person name="Lipzen A."/>
            <person name="Pangilinan J."/>
            <person name="LaButti K."/>
            <person name="Hainaut M."/>
            <person name="Henrissat B."/>
            <person name="Grigoriev I.V."/>
            <person name="Spatafora J.W."/>
            <person name="Aime M.C."/>
        </authorList>
    </citation>
    <scope>NUCLEOTIDE SEQUENCE [LARGE SCALE GENOMIC DNA]</scope>
    <source>
        <strain evidence="7 8">MCA 4186</strain>
    </source>
</reference>
<dbReference type="STRING" id="58919.A0A316Z792"/>
<evidence type="ECO:0000256" key="5">
    <source>
        <dbReference type="ARBA" id="ARBA00036813"/>
    </source>
</evidence>
<dbReference type="PANTHER" id="PTHR43272:SF83">
    <property type="entry name" value="ACYL-COA SYNTHETASE LONG-CHAIN, ISOFORM J"/>
    <property type="match status" value="1"/>
</dbReference>
<feature type="domain" description="AMP-dependent synthetase/ligase" evidence="6">
    <location>
        <begin position="100"/>
        <end position="506"/>
    </location>
</feature>
<organism evidence="7 8">
    <name type="scientific">Tilletiopsis washingtonensis</name>
    <dbReference type="NCBI Taxonomy" id="58919"/>
    <lineage>
        <taxon>Eukaryota</taxon>
        <taxon>Fungi</taxon>
        <taxon>Dikarya</taxon>
        <taxon>Basidiomycota</taxon>
        <taxon>Ustilaginomycotina</taxon>
        <taxon>Exobasidiomycetes</taxon>
        <taxon>Entylomatales</taxon>
        <taxon>Entylomatales incertae sedis</taxon>
        <taxon>Tilletiopsis</taxon>
    </lineage>
</organism>
<dbReference type="PANTHER" id="PTHR43272">
    <property type="entry name" value="LONG-CHAIN-FATTY-ACID--COA LIGASE"/>
    <property type="match status" value="1"/>
</dbReference>
<dbReference type="GO" id="GO:0004467">
    <property type="term" value="F:long-chain fatty acid-CoA ligase activity"/>
    <property type="evidence" value="ECO:0007669"/>
    <property type="project" value="UniProtKB-EC"/>
</dbReference>
<keyword evidence="8" id="KW-1185">Reference proteome</keyword>
<comment type="similarity">
    <text evidence="1">Belongs to the ATP-dependent AMP-binding enzyme family.</text>
</comment>